<comment type="subcellular location">
    <subcellularLocation>
        <location evidence="1">Endomembrane system</location>
    </subcellularLocation>
</comment>
<dbReference type="GO" id="GO:0006886">
    <property type="term" value="P:intracellular protein transport"/>
    <property type="evidence" value="ECO:0007669"/>
    <property type="project" value="UniProtKB-UniRule"/>
</dbReference>
<dbReference type="InterPro" id="IPR022775">
    <property type="entry name" value="AP_mu_sigma_su"/>
</dbReference>
<dbReference type="PIRSF" id="PIRSF015588">
    <property type="entry name" value="AP_complex_sigma"/>
    <property type="match status" value="1"/>
</dbReference>
<evidence type="ECO:0000256" key="2">
    <source>
        <dbReference type="ARBA" id="ARBA00006972"/>
    </source>
</evidence>
<accession>A0A1X2GIJ8</accession>
<organism evidence="8 9">
    <name type="scientific">Hesseltinella vesiculosa</name>
    <dbReference type="NCBI Taxonomy" id="101127"/>
    <lineage>
        <taxon>Eukaryota</taxon>
        <taxon>Fungi</taxon>
        <taxon>Fungi incertae sedis</taxon>
        <taxon>Mucoromycota</taxon>
        <taxon>Mucoromycotina</taxon>
        <taxon>Mucoromycetes</taxon>
        <taxon>Mucorales</taxon>
        <taxon>Cunninghamellaceae</taxon>
        <taxon>Hesseltinella</taxon>
    </lineage>
</organism>
<keyword evidence="3 6" id="KW-0813">Transport</keyword>
<keyword evidence="5 6" id="KW-0472">Membrane</keyword>
<name>A0A1X2GIJ8_9FUNG</name>
<dbReference type="EMBL" id="MCGT01000013">
    <property type="protein sequence ID" value="ORX54583.1"/>
    <property type="molecule type" value="Genomic_DNA"/>
</dbReference>
<proteinExistence type="inferred from homology"/>
<dbReference type="PANTHER" id="PTHR11753">
    <property type="entry name" value="ADAPTOR COMPLEXES SMALL SUBUNIT FAMILY"/>
    <property type="match status" value="1"/>
</dbReference>
<dbReference type="Pfam" id="PF01217">
    <property type="entry name" value="Clat_adaptor_s"/>
    <property type="match status" value="1"/>
</dbReference>
<dbReference type="AlphaFoldDB" id="A0A1X2GIJ8"/>
<sequence length="137" mass="16166">MISFLLMINRQCKTRFSRYYTQDLDDPVRFESRLSQECISRPSNHCLFFSFEGYHVVYRPYGNLLLIVGSDSPQNEFAWLEWLQLLMETMNQYFDNVTEMDIVFQLEKVHMIVDELLPKGILGETNSGRVLKLLGNQ</sequence>
<dbReference type="STRING" id="101127.A0A1X2GIJ8"/>
<keyword evidence="4 6" id="KW-0653">Protein transport</keyword>
<evidence type="ECO:0000256" key="3">
    <source>
        <dbReference type="ARBA" id="ARBA00022448"/>
    </source>
</evidence>
<dbReference type="GO" id="GO:0012505">
    <property type="term" value="C:endomembrane system"/>
    <property type="evidence" value="ECO:0007669"/>
    <property type="project" value="UniProtKB-SubCell"/>
</dbReference>
<evidence type="ECO:0000256" key="5">
    <source>
        <dbReference type="ARBA" id="ARBA00023136"/>
    </source>
</evidence>
<feature type="domain" description="AP complex mu/sigma subunit" evidence="7">
    <location>
        <begin position="1"/>
        <end position="133"/>
    </location>
</feature>
<dbReference type="OrthoDB" id="371463at2759"/>
<comment type="caution">
    <text evidence="8">The sequence shown here is derived from an EMBL/GenBank/DDBJ whole genome shotgun (WGS) entry which is preliminary data.</text>
</comment>
<evidence type="ECO:0000256" key="4">
    <source>
        <dbReference type="ARBA" id="ARBA00022927"/>
    </source>
</evidence>
<comment type="similarity">
    <text evidence="2 6">Belongs to the adaptor complexes small subunit family.</text>
</comment>
<gene>
    <name evidence="8" type="ORF">DM01DRAFT_1335717</name>
</gene>
<dbReference type="Gene3D" id="3.30.450.60">
    <property type="match status" value="1"/>
</dbReference>
<evidence type="ECO:0000313" key="8">
    <source>
        <dbReference type="EMBL" id="ORX54583.1"/>
    </source>
</evidence>
<dbReference type="InterPro" id="IPR016635">
    <property type="entry name" value="AP_complex_ssu"/>
</dbReference>
<evidence type="ECO:0000256" key="6">
    <source>
        <dbReference type="PIRNR" id="PIRNR015588"/>
    </source>
</evidence>
<dbReference type="SUPFAM" id="SSF64356">
    <property type="entry name" value="SNARE-like"/>
    <property type="match status" value="1"/>
</dbReference>
<keyword evidence="9" id="KW-1185">Reference proteome</keyword>
<evidence type="ECO:0000313" key="9">
    <source>
        <dbReference type="Proteomes" id="UP000242146"/>
    </source>
</evidence>
<evidence type="ECO:0000256" key="1">
    <source>
        <dbReference type="ARBA" id="ARBA00004308"/>
    </source>
</evidence>
<reference evidence="8 9" key="1">
    <citation type="submission" date="2016-07" db="EMBL/GenBank/DDBJ databases">
        <title>Pervasive Adenine N6-methylation of Active Genes in Fungi.</title>
        <authorList>
            <consortium name="DOE Joint Genome Institute"/>
            <person name="Mondo S.J."/>
            <person name="Dannebaum R.O."/>
            <person name="Kuo R.C."/>
            <person name="Labutti K."/>
            <person name="Haridas S."/>
            <person name="Kuo A."/>
            <person name="Salamov A."/>
            <person name="Ahrendt S.R."/>
            <person name="Lipzen A."/>
            <person name="Sullivan W."/>
            <person name="Andreopoulos W.B."/>
            <person name="Clum A."/>
            <person name="Lindquist E."/>
            <person name="Daum C."/>
            <person name="Ramamoorthy G.K."/>
            <person name="Gryganskyi A."/>
            <person name="Culley D."/>
            <person name="Magnuson J.K."/>
            <person name="James T.Y."/>
            <person name="O'Malley M.A."/>
            <person name="Stajich J.E."/>
            <person name="Spatafora J.W."/>
            <person name="Visel A."/>
            <person name="Grigoriev I.V."/>
        </authorList>
    </citation>
    <scope>NUCLEOTIDE SEQUENCE [LARGE SCALE GENOMIC DNA]</scope>
    <source>
        <strain evidence="8 9">NRRL 3301</strain>
    </source>
</reference>
<protein>
    <recommendedName>
        <fullName evidence="6">AP complex subunit sigma</fullName>
    </recommendedName>
</protein>
<evidence type="ECO:0000259" key="7">
    <source>
        <dbReference type="Pfam" id="PF01217"/>
    </source>
</evidence>
<dbReference type="InterPro" id="IPR011012">
    <property type="entry name" value="Longin-like_dom_sf"/>
</dbReference>
<dbReference type="Proteomes" id="UP000242146">
    <property type="component" value="Unassembled WGS sequence"/>
</dbReference>